<feature type="transmembrane region" description="Helical" evidence="2">
    <location>
        <begin position="627"/>
        <end position="647"/>
    </location>
</feature>
<reference evidence="5 6" key="1">
    <citation type="journal article" date="2008" name="Nature">
        <title>The genome of the model beetle and pest Tribolium castaneum.</title>
        <authorList>
            <consortium name="Tribolium Genome Sequencing Consortium"/>
            <person name="Richards S."/>
            <person name="Gibbs R.A."/>
            <person name="Weinstock G.M."/>
            <person name="Brown S.J."/>
            <person name="Denell R."/>
            <person name="Beeman R.W."/>
            <person name="Gibbs R."/>
            <person name="Beeman R.W."/>
            <person name="Brown S.J."/>
            <person name="Bucher G."/>
            <person name="Friedrich M."/>
            <person name="Grimmelikhuijzen C.J."/>
            <person name="Klingler M."/>
            <person name="Lorenzen M."/>
            <person name="Richards S."/>
            <person name="Roth S."/>
            <person name="Schroder R."/>
            <person name="Tautz D."/>
            <person name="Zdobnov E.M."/>
            <person name="Muzny D."/>
            <person name="Gibbs R.A."/>
            <person name="Weinstock G.M."/>
            <person name="Attaway T."/>
            <person name="Bell S."/>
            <person name="Buhay C.J."/>
            <person name="Chandrabose M.N."/>
            <person name="Chavez D."/>
            <person name="Clerk-Blankenburg K.P."/>
            <person name="Cree A."/>
            <person name="Dao M."/>
            <person name="Davis C."/>
            <person name="Chacko J."/>
            <person name="Dinh H."/>
            <person name="Dugan-Rocha S."/>
            <person name="Fowler G."/>
            <person name="Garner T.T."/>
            <person name="Garnes J."/>
            <person name="Gnirke A."/>
            <person name="Hawes A."/>
            <person name="Hernandez J."/>
            <person name="Hines S."/>
            <person name="Holder M."/>
            <person name="Hume J."/>
            <person name="Jhangiani S.N."/>
            <person name="Joshi V."/>
            <person name="Khan Z.M."/>
            <person name="Jackson L."/>
            <person name="Kovar C."/>
            <person name="Kowis A."/>
            <person name="Lee S."/>
            <person name="Lewis L.R."/>
            <person name="Margolis J."/>
            <person name="Morgan M."/>
            <person name="Nazareth L.V."/>
            <person name="Nguyen N."/>
            <person name="Okwuonu G."/>
            <person name="Parker D."/>
            <person name="Richards S."/>
            <person name="Ruiz S.J."/>
            <person name="Santibanez J."/>
            <person name="Savard J."/>
            <person name="Scherer S.E."/>
            <person name="Schneider B."/>
            <person name="Sodergren E."/>
            <person name="Tautz D."/>
            <person name="Vattahil S."/>
            <person name="Villasana D."/>
            <person name="White C.S."/>
            <person name="Wright R."/>
            <person name="Park Y."/>
            <person name="Beeman R.W."/>
            <person name="Lord J."/>
            <person name="Oppert B."/>
            <person name="Lorenzen M."/>
            <person name="Brown S."/>
            <person name="Wang L."/>
            <person name="Savard J."/>
            <person name="Tautz D."/>
            <person name="Richards S."/>
            <person name="Weinstock G."/>
            <person name="Gibbs R.A."/>
            <person name="Liu Y."/>
            <person name="Worley K."/>
            <person name="Weinstock G."/>
            <person name="Elsik C.G."/>
            <person name="Reese J.T."/>
            <person name="Elhaik E."/>
            <person name="Landan G."/>
            <person name="Graur D."/>
            <person name="Arensburger P."/>
            <person name="Atkinson P."/>
            <person name="Beeman R.W."/>
            <person name="Beidler J."/>
            <person name="Brown S.J."/>
            <person name="Demuth J.P."/>
            <person name="Drury D.W."/>
            <person name="Du Y.Z."/>
            <person name="Fujiwara H."/>
            <person name="Lorenzen M."/>
            <person name="Maselli V."/>
            <person name="Osanai M."/>
            <person name="Park Y."/>
            <person name="Robertson H.M."/>
            <person name="Tu Z."/>
            <person name="Wang J.J."/>
            <person name="Wang S."/>
            <person name="Richards S."/>
            <person name="Song H."/>
            <person name="Zhang L."/>
            <person name="Sodergren E."/>
            <person name="Werner D."/>
            <person name="Stanke M."/>
            <person name="Morgenstern B."/>
            <person name="Solovyev V."/>
            <person name="Kosarev P."/>
            <person name="Brown G."/>
            <person name="Chen H.C."/>
            <person name="Ermolaeva O."/>
            <person name="Hlavina W."/>
            <person name="Kapustin Y."/>
            <person name="Kiryutin B."/>
            <person name="Kitts P."/>
            <person name="Maglott D."/>
            <person name="Pruitt K."/>
            <person name="Sapojnikov V."/>
            <person name="Souvorov A."/>
            <person name="Mackey A.J."/>
            <person name="Waterhouse R.M."/>
            <person name="Wyder S."/>
            <person name="Zdobnov E.M."/>
            <person name="Zdobnov E.M."/>
            <person name="Wyder S."/>
            <person name="Kriventseva E.V."/>
            <person name="Kadowaki T."/>
            <person name="Bork P."/>
            <person name="Aranda M."/>
            <person name="Bao R."/>
            <person name="Beermann A."/>
            <person name="Berns N."/>
            <person name="Bolognesi R."/>
            <person name="Bonneton F."/>
            <person name="Bopp D."/>
            <person name="Brown S.J."/>
            <person name="Bucher G."/>
            <person name="Butts T."/>
            <person name="Chaumot A."/>
            <person name="Denell R.E."/>
            <person name="Ferrier D.E."/>
            <person name="Friedrich M."/>
            <person name="Gordon C.M."/>
            <person name="Jindra M."/>
            <person name="Klingler M."/>
            <person name="Lan Q."/>
            <person name="Lattorff H.M."/>
            <person name="Laudet V."/>
            <person name="von Levetsow C."/>
            <person name="Liu Z."/>
            <person name="Lutz R."/>
            <person name="Lynch J.A."/>
            <person name="da Fonseca R.N."/>
            <person name="Posnien N."/>
            <person name="Reuter R."/>
            <person name="Roth S."/>
            <person name="Savard J."/>
            <person name="Schinko J.B."/>
            <person name="Schmitt C."/>
            <person name="Schoppmeier M."/>
            <person name="Schroder R."/>
            <person name="Shippy T.D."/>
            <person name="Simonnet F."/>
            <person name="Marques-Souza H."/>
            <person name="Tautz D."/>
            <person name="Tomoyasu Y."/>
            <person name="Trauner J."/>
            <person name="Van der Zee M."/>
            <person name="Vervoort M."/>
            <person name="Wittkopp N."/>
            <person name="Wimmer E.A."/>
            <person name="Yang X."/>
            <person name="Jones A.K."/>
            <person name="Sattelle D.B."/>
            <person name="Ebert P.R."/>
            <person name="Nelson D."/>
            <person name="Scott J.G."/>
            <person name="Beeman R.W."/>
            <person name="Muthukrishnan S."/>
            <person name="Kramer K.J."/>
            <person name="Arakane Y."/>
            <person name="Beeman R.W."/>
            <person name="Zhu Q."/>
            <person name="Hogenkamp D."/>
            <person name="Dixit R."/>
            <person name="Oppert B."/>
            <person name="Jiang H."/>
            <person name="Zou Z."/>
            <person name="Marshall J."/>
            <person name="Elpidina E."/>
            <person name="Vinokurov K."/>
            <person name="Oppert C."/>
            <person name="Zou Z."/>
            <person name="Evans J."/>
            <person name="Lu Z."/>
            <person name="Zhao P."/>
            <person name="Sumathipala N."/>
            <person name="Altincicek B."/>
            <person name="Vilcinskas A."/>
            <person name="Williams M."/>
            <person name="Hultmark D."/>
            <person name="Hetru C."/>
            <person name="Jiang H."/>
            <person name="Grimmelikhuijzen C.J."/>
            <person name="Hauser F."/>
            <person name="Cazzamali G."/>
            <person name="Williamson M."/>
            <person name="Park Y."/>
            <person name="Li B."/>
            <person name="Tanaka Y."/>
            <person name="Predel R."/>
            <person name="Neupert S."/>
            <person name="Schachtner J."/>
            <person name="Verleyen P."/>
            <person name="Raible F."/>
            <person name="Bork P."/>
            <person name="Friedrich M."/>
            <person name="Walden K.K."/>
            <person name="Robertson H.M."/>
            <person name="Angeli S."/>
            <person name="Foret S."/>
            <person name="Bucher G."/>
            <person name="Schuetz S."/>
            <person name="Maleszka R."/>
            <person name="Wimmer E.A."/>
            <person name="Beeman R.W."/>
            <person name="Lorenzen M."/>
            <person name="Tomoyasu Y."/>
            <person name="Miller S.C."/>
            <person name="Grossmann D."/>
            <person name="Bucher G."/>
        </authorList>
    </citation>
    <scope>NUCLEOTIDE SEQUENCE [LARGE SCALE GENOMIC DNA]</scope>
    <source>
        <strain evidence="5 6">Georgia GA2</strain>
    </source>
</reference>
<dbReference type="InParanoid" id="D2A530"/>
<feature type="transmembrane region" description="Helical" evidence="2">
    <location>
        <begin position="536"/>
        <end position="552"/>
    </location>
</feature>
<dbReference type="InterPro" id="IPR002656">
    <property type="entry name" value="Acyl_transf_3_dom"/>
</dbReference>
<dbReference type="PANTHER" id="PTHR11161">
    <property type="entry name" value="O-ACYLTRANSFERASE"/>
    <property type="match status" value="1"/>
</dbReference>
<feature type="signal peptide" evidence="3">
    <location>
        <begin position="1"/>
        <end position="15"/>
    </location>
</feature>
<keyword evidence="2" id="KW-0812">Transmembrane</keyword>
<evidence type="ECO:0000256" key="3">
    <source>
        <dbReference type="SAM" id="SignalP"/>
    </source>
</evidence>
<evidence type="ECO:0000313" key="5">
    <source>
        <dbReference type="EMBL" id="EFA05306.2"/>
    </source>
</evidence>
<feature type="transmembrane region" description="Helical" evidence="2">
    <location>
        <begin position="445"/>
        <end position="464"/>
    </location>
</feature>
<feature type="transmembrane region" description="Helical" evidence="2">
    <location>
        <begin position="470"/>
        <end position="489"/>
    </location>
</feature>
<feature type="transmembrane region" description="Helical" evidence="2">
    <location>
        <begin position="374"/>
        <end position="392"/>
    </location>
</feature>
<feature type="transmembrane region" description="Helical" evidence="2">
    <location>
        <begin position="598"/>
        <end position="615"/>
    </location>
</feature>
<protein>
    <submittedName>
        <fullName evidence="5">Nose resistant to fluoxetine protein 6-like Protein</fullName>
    </submittedName>
</protein>
<organism evidence="5 6">
    <name type="scientific">Tribolium castaneum</name>
    <name type="common">Red flour beetle</name>
    <dbReference type="NCBI Taxonomy" id="7070"/>
    <lineage>
        <taxon>Eukaryota</taxon>
        <taxon>Metazoa</taxon>
        <taxon>Ecdysozoa</taxon>
        <taxon>Arthropoda</taxon>
        <taxon>Hexapoda</taxon>
        <taxon>Insecta</taxon>
        <taxon>Pterygota</taxon>
        <taxon>Neoptera</taxon>
        <taxon>Endopterygota</taxon>
        <taxon>Coleoptera</taxon>
        <taxon>Polyphaga</taxon>
        <taxon>Cucujiformia</taxon>
        <taxon>Tenebrionidae</taxon>
        <taxon>Tenebrionidae incertae sedis</taxon>
        <taxon>Tribolium</taxon>
    </lineage>
</organism>
<dbReference type="InterPro" id="IPR006621">
    <property type="entry name" value="Nose-resist-to-fluoxetine_N"/>
</dbReference>
<dbReference type="OrthoDB" id="207378at2759"/>
<name>D2A530_TRICA</name>
<dbReference type="Proteomes" id="UP000007266">
    <property type="component" value="Linkage group 8"/>
</dbReference>
<sequence length="772" mass="86976">MNKTIFLFLLAYATATKLLEMEYKEGTKVDPKYSLPQVNLSASDGNHTVVPASLARVLNFFNSEILAANWETTKKLVSLSCRKDVELYLEGLRKTENWALKMDDASGRYSTGWFWGNQYWTGSQSLCENIVPRSKSIVVNPENRTRTSREAEVPRRPSSPSQSVGYVTGPLKFSSLPPFPISFFMLRIDVNSSFTTEERILHIGLCMPYVCTDSDIKVIMEETSKASTKVTVKVEAVRSHHNRFNIWQDRTFIILCGVTSFVVVCLIIGTSYDFYLEHEEKRKKLMSISQTHLKLDMSMPDTKTKNGVYTVNNNNEETEAGLKTEAKPRTLRDIVKLIVKETVLAFSLRANIRTICDQSVSSDTIPVIHGLKSISMAWVILGHTCIIAFKYSDNMEYRKVVQREFFFQTISNGAFSVDTFFFTSGLLVSFLYFRTNAKGKLAPITIGHNGFISGITHFFGLILYRFARLTAPYLFTLGVVEVIMKWFNYNSIFEPPTMDHVNCPNYWWRNVLYINTLFPVEEMCMLWSWYLSDDTQFYIVGAVMLILAASHFKSGACLLLIFMVSSWITTGYIAYSNSHMPGSDDPLALFDKIYDKPWTRLGPYLIGMCVGWFLFKKNCQLTMSKLAVVSGWTAAIACLLSLVYGLYEANLSPLAGAAYSALSHSAWALGLAWIVVACSTGYGGFANSVLSSTILYPFSRITYCAYLLHPVVIRVMTMSMDSPLHLGSLVMIIIFLGQVVASYVLSFFVSLAFEAPVVSMLRIMTKVVGTKK</sequence>
<dbReference type="InterPro" id="IPR052728">
    <property type="entry name" value="O2_lipid_transport_reg"/>
</dbReference>
<dbReference type="SMART" id="SM00703">
    <property type="entry name" value="NRF"/>
    <property type="match status" value="1"/>
</dbReference>
<feature type="domain" description="Nose resistant-to-fluoxetine protein N-terminal" evidence="4">
    <location>
        <begin position="78"/>
        <end position="240"/>
    </location>
</feature>
<keyword evidence="2" id="KW-1133">Transmembrane helix</keyword>
<dbReference type="OMA" id="SKMWAVK"/>
<dbReference type="Pfam" id="PF20146">
    <property type="entry name" value="NRF"/>
    <property type="match status" value="1"/>
</dbReference>
<evidence type="ECO:0000313" key="6">
    <source>
        <dbReference type="Proteomes" id="UP000007266"/>
    </source>
</evidence>
<feature type="region of interest" description="Disordered" evidence="1">
    <location>
        <begin position="141"/>
        <end position="164"/>
    </location>
</feature>
<dbReference type="EMBL" id="KQ971361">
    <property type="protein sequence ID" value="EFA05306.2"/>
    <property type="molecule type" value="Genomic_DNA"/>
</dbReference>
<keyword evidence="2" id="KW-0472">Membrane</keyword>
<evidence type="ECO:0000259" key="4">
    <source>
        <dbReference type="SMART" id="SM00703"/>
    </source>
</evidence>
<gene>
    <name evidence="5" type="primary">AUGUSTUS-3.0.2_15464</name>
    <name evidence="5" type="ORF">TcasGA2_TC015464</name>
</gene>
<dbReference type="GO" id="GO:0016747">
    <property type="term" value="F:acyltransferase activity, transferring groups other than amino-acyl groups"/>
    <property type="evidence" value="ECO:0007669"/>
    <property type="project" value="InterPro"/>
</dbReference>
<feature type="transmembrane region" description="Helical" evidence="2">
    <location>
        <begin position="667"/>
        <end position="686"/>
    </location>
</feature>
<dbReference type="AlphaFoldDB" id="D2A530"/>
<feature type="transmembrane region" description="Helical" evidence="2">
    <location>
        <begin position="559"/>
        <end position="578"/>
    </location>
</feature>
<feature type="transmembrane region" description="Helical" evidence="2">
    <location>
        <begin position="729"/>
        <end position="753"/>
    </location>
</feature>
<feature type="chain" id="PRO_5012722972" evidence="3">
    <location>
        <begin position="16"/>
        <end position="772"/>
    </location>
</feature>
<evidence type="ECO:0000256" key="2">
    <source>
        <dbReference type="SAM" id="Phobius"/>
    </source>
</evidence>
<feature type="transmembrane region" description="Helical" evidence="2">
    <location>
        <begin position="252"/>
        <end position="276"/>
    </location>
</feature>
<feature type="compositionally biased region" description="Basic and acidic residues" evidence="1">
    <location>
        <begin position="143"/>
        <end position="155"/>
    </location>
</feature>
<feature type="transmembrane region" description="Helical" evidence="2">
    <location>
        <begin position="698"/>
        <end position="717"/>
    </location>
</feature>
<reference evidence="5 6" key="2">
    <citation type="journal article" date="2010" name="Nucleic Acids Res.">
        <title>BeetleBase in 2010: revisions to provide comprehensive genomic information for Tribolium castaneum.</title>
        <authorList>
            <person name="Kim H.S."/>
            <person name="Murphy T."/>
            <person name="Xia J."/>
            <person name="Caragea D."/>
            <person name="Park Y."/>
            <person name="Beeman R.W."/>
            <person name="Lorenzen M.D."/>
            <person name="Butcher S."/>
            <person name="Manak J.R."/>
            <person name="Brown S.J."/>
        </authorList>
    </citation>
    <scope>GENOME REANNOTATION</scope>
    <source>
        <strain evidence="5 6">Georgia GA2</strain>
    </source>
</reference>
<dbReference type="KEGG" id="tca:657729"/>
<dbReference type="PANTHER" id="PTHR11161:SF72">
    <property type="entry name" value="FI21449P1"/>
    <property type="match status" value="1"/>
</dbReference>
<dbReference type="eggNOG" id="KOG3700">
    <property type="taxonomic scope" value="Eukaryota"/>
</dbReference>
<accession>D2A530</accession>
<dbReference type="Pfam" id="PF01757">
    <property type="entry name" value="Acyl_transf_3"/>
    <property type="match status" value="1"/>
</dbReference>
<keyword evidence="6" id="KW-1185">Reference proteome</keyword>
<dbReference type="HOGENOM" id="CLU_007874_3_0_1"/>
<feature type="transmembrane region" description="Helical" evidence="2">
    <location>
        <begin position="412"/>
        <end position="433"/>
    </location>
</feature>
<evidence type="ECO:0000256" key="1">
    <source>
        <dbReference type="SAM" id="MobiDB-lite"/>
    </source>
</evidence>
<keyword evidence="3" id="KW-0732">Signal</keyword>
<proteinExistence type="predicted"/>